<dbReference type="Proteomes" id="UP000824334">
    <property type="component" value="Chromosome"/>
</dbReference>
<organism evidence="5 6">
    <name type="scientific">Brevundimonas nasdae</name>
    <dbReference type="NCBI Taxonomy" id="172043"/>
    <lineage>
        <taxon>Bacteria</taxon>
        <taxon>Pseudomonadati</taxon>
        <taxon>Pseudomonadota</taxon>
        <taxon>Alphaproteobacteria</taxon>
        <taxon>Caulobacterales</taxon>
        <taxon>Caulobacteraceae</taxon>
        <taxon>Brevundimonas</taxon>
    </lineage>
</organism>
<reference evidence="5 6" key="1">
    <citation type="submission" date="2021-07" db="EMBL/GenBank/DDBJ databases">
        <title>Isolation and characterization of bacteria from a gold mining with a capacity of golden bioaccumulation.</title>
        <authorList>
            <person name="Yang X.J."/>
        </authorList>
    </citation>
    <scope>NUCLEOTIDE SEQUENCE [LARGE SCALE GENOMIC DNA]</scope>
    <source>
        <strain evidence="5 6">Au29</strain>
    </source>
</reference>
<dbReference type="PROSITE" id="PS50949">
    <property type="entry name" value="HTH_GNTR"/>
    <property type="match status" value="1"/>
</dbReference>
<dbReference type="PANTHER" id="PTHR44846">
    <property type="entry name" value="MANNOSYL-D-GLYCERATE TRANSPORT/METABOLISM SYSTEM REPRESSOR MNGR-RELATED"/>
    <property type="match status" value="1"/>
</dbReference>
<keyword evidence="6" id="KW-1185">Reference proteome</keyword>
<evidence type="ECO:0000313" key="6">
    <source>
        <dbReference type="Proteomes" id="UP000824334"/>
    </source>
</evidence>
<keyword evidence="3" id="KW-0804">Transcription</keyword>
<dbReference type="GeneID" id="94374455"/>
<sequence>MYRSSTDLGQLGEGGPLYVRLQRLIRAAVNDNRLVIGAALPSERDLSEAYNLSRVTVRRAIDELVDDGFLSRRRGSGTFVSDTAPRTERVEKSFSTLSSFSEDMKARDRIPGSRWLTRGSGFVTPEEALSFGLSPGSPVHRFRRLRLADGAPMAIEISTITGFALPSVEAVGASLYDALSVTRCRPVRALQRLRAETAGEERAKLLEVDAGHAGLLIERRAFLADGRPVELTRSFYRGDAYDMVAELGV</sequence>
<accession>A0ABX8TLP2</accession>
<evidence type="ECO:0000256" key="3">
    <source>
        <dbReference type="ARBA" id="ARBA00023163"/>
    </source>
</evidence>
<proteinExistence type="predicted"/>
<feature type="domain" description="HTH gntR-type" evidence="4">
    <location>
        <begin position="15"/>
        <end position="83"/>
    </location>
</feature>
<dbReference type="Pfam" id="PF07702">
    <property type="entry name" value="UTRA"/>
    <property type="match status" value="1"/>
</dbReference>
<dbReference type="CDD" id="cd07377">
    <property type="entry name" value="WHTH_GntR"/>
    <property type="match status" value="1"/>
</dbReference>
<keyword evidence="1" id="KW-0805">Transcription regulation</keyword>
<dbReference type="RefSeq" id="WP_219355405.1">
    <property type="nucleotide sequence ID" value="NZ_CP080034.1"/>
</dbReference>
<dbReference type="InterPro" id="IPR050679">
    <property type="entry name" value="Bact_HTH_transcr_reg"/>
</dbReference>
<dbReference type="InterPro" id="IPR011663">
    <property type="entry name" value="UTRA"/>
</dbReference>
<dbReference type="EMBL" id="CP080034">
    <property type="protein sequence ID" value="QYC12127.1"/>
    <property type="molecule type" value="Genomic_DNA"/>
</dbReference>
<evidence type="ECO:0000256" key="1">
    <source>
        <dbReference type="ARBA" id="ARBA00023015"/>
    </source>
</evidence>
<keyword evidence="2" id="KW-0238">DNA-binding</keyword>
<dbReference type="PANTHER" id="PTHR44846:SF1">
    <property type="entry name" value="MANNOSYL-D-GLYCERATE TRANSPORT_METABOLISM SYSTEM REPRESSOR MNGR-RELATED"/>
    <property type="match status" value="1"/>
</dbReference>
<evidence type="ECO:0000256" key="2">
    <source>
        <dbReference type="ARBA" id="ARBA00023125"/>
    </source>
</evidence>
<evidence type="ECO:0000313" key="5">
    <source>
        <dbReference type="EMBL" id="QYC12127.1"/>
    </source>
</evidence>
<dbReference type="Pfam" id="PF00392">
    <property type="entry name" value="GntR"/>
    <property type="match status" value="1"/>
</dbReference>
<dbReference type="SMART" id="SM00866">
    <property type="entry name" value="UTRA"/>
    <property type="match status" value="1"/>
</dbReference>
<evidence type="ECO:0000259" key="4">
    <source>
        <dbReference type="PROSITE" id="PS50949"/>
    </source>
</evidence>
<dbReference type="SMART" id="SM00345">
    <property type="entry name" value="HTH_GNTR"/>
    <property type="match status" value="1"/>
</dbReference>
<protein>
    <submittedName>
        <fullName evidence="5">GntR family transcriptional regulator</fullName>
    </submittedName>
</protein>
<name>A0ABX8TLP2_9CAUL</name>
<gene>
    <name evidence="5" type="ORF">KWG56_04195</name>
</gene>
<dbReference type="InterPro" id="IPR000524">
    <property type="entry name" value="Tscrpt_reg_HTH_GntR"/>
</dbReference>